<accession>A0A1V9FW38</accession>
<dbReference type="AlphaFoldDB" id="A0A1V9FW38"/>
<proteinExistence type="predicted"/>
<organism evidence="2 3">
    <name type="scientific">Niastella vici</name>
    <dbReference type="NCBI Taxonomy" id="1703345"/>
    <lineage>
        <taxon>Bacteria</taxon>
        <taxon>Pseudomonadati</taxon>
        <taxon>Bacteroidota</taxon>
        <taxon>Chitinophagia</taxon>
        <taxon>Chitinophagales</taxon>
        <taxon>Chitinophagaceae</taxon>
        <taxon>Niastella</taxon>
    </lineage>
</organism>
<dbReference type="PROSITE" id="PS51257">
    <property type="entry name" value="PROKAR_LIPOPROTEIN"/>
    <property type="match status" value="1"/>
</dbReference>
<evidence type="ECO:0000313" key="2">
    <source>
        <dbReference type="EMBL" id="OQP62565.1"/>
    </source>
</evidence>
<evidence type="ECO:0000256" key="1">
    <source>
        <dbReference type="SAM" id="SignalP"/>
    </source>
</evidence>
<dbReference type="OrthoDB" id="1444189at2"/>
<feature type="signal peptide" evidence="1">
    <location>
        <begin position="1"/>
        <end position="18"/>
    </location>
</feature>
<dbReference type="RefSeq" id="WP_081149046.1">
    <property type="nucleotide sequence ID" value="NZ_LVYD01000050.1"/>
</dbReference>
<keyword evidence="1" id="KW-0732">Signal</keyword>
<feature type="chain" id="PRO_5012822520" description="DUF4595 domain-containing protein" evidence="1">
    <location>
        <begin position="19"/>
        <end position="282"/>
    </location>
</feature>
<keyword evidence="3" id="KW-1185">Reference proteome</keyword>
<comment type="caution">
    <text evidence="2">The sequence shown here is derived from an EMBL/GenBank/DDBJ whole genome shotgun (WGS) entry which is preliminary data.</text>
</comment>
<protein>
    <recommendedName>
        <fullName evidence="4">DUF4595 domain-containing protein</fullName>
    </recommendedName>
</protein>
<dbReference type="EMBL" id="LVYD01000050">
    <property type="protein sequence ID" value="OQP62565.1"/>
    <property type="molecule type" value="Genomic_DNA"/>
</dbReference>
<evidence type="ECO:0008006" key="4">
    <source>
        <dbReference type="Google" id="ProtNLM"/>
    </source>
</evidence>
<dbReference type="Proteomes" id="UP000192796">
    <property type="component" value="Unassembled WGS sequence"/>
</dbReference>
<sequence>MNLAIRNLVLLVSVSVIASCHKHDGPAPDPNKYHLSRIVESAASAPGGSAFIIDFVYDDQQRVDKMIFSSGDSTNGSLTTQTCTFYYNGSEKNPYKTTGKPPYYITPDADVYYYYNGSGQLMRDSLRFTSGSEIATRDYTYSTDKITVKRTTYSSSTSTSNSWTDSFLIKDHNLAGSRTPAWIGGGYYGINCTYDNKPNPIAQLNIAAVRMIDGLYGFASYLAPGFCHNNITESSSFYMDPQGQISTGDSRKFSYKYNAAGLPEECIKKSAATHITKFYYNE</sequence>
<evidence type="ECO:0000313" key="3">
    <source>
        <dbReference type="Proteomes" id="UP000192796"/>
    </source>
</evidence>
<reference evidence="2 3" key="1">
    <citation type="submission" date="2016-03" db="EMBL/GenBank/DDBJ databases">
        <title>Niastella vici sp. nov., isolated from farmland soil.</title>
        <authorList>
            <person name="Chen L."/>
            <person name="Wang D."/>
            <person name="Yang S."/>
            <person name="Wang G."/>
        </authorList>
    </citation>
    <scope>NUCLEOTIDE SEQUENCE [LARGE SCALE GENOMIC DNA]</scope>
    <source>
        <strain evidence="2 3">DJ57</strain>
    </source>
</reference>
<gene>
    <name evidence="2" type="ORF">A3860_28145</name>
</gene>
<name>A0A1V9FW38_9BACT</name>